<keyword evidence="3" id="KW-0732">Signal</keyword>
<evidence type="ECO:0000256" key="3">
    <source>
        <dbReference type="ARBA" id="ARBA00022729"/>
    </source>
</evidence>
<feature type="transmembrane region" description="Helical" evidence="10">
    <location>
        <begin position="512"/>
        <end position="536"/>
    </location>
</feature>
<evidence type="ECO:0000256" key="8">
    <source>
        <dbReference type="ARBA" id="ARBA00038159"/>
    </source>
</evidence>
<protein>
    <recommendedName>
        <fullName evidence="9">Maintenance of telomere capping protein 6</fullName>
    </recommendedName>
</protein>
<sequence length="559" mass="61373">MSESYSPAPGAVPQAPYSTVFLSQRDVGLQVPINFVTTPGISFTAACFAHLRYEDDDSGDCLSNLLAVGIRRFEIDLFWDQGRQVWSFCPVAIPTSIPIAARALTAITLNGNGTHSPMASGATLISPMPNTVGANLLYVTINVHAAADTSFPLLPAPMPSAFPQPPNLLSTLFSDSLSAYIYTPSELASNRMDINGSWYTVPEEFRPIQAFYSTQLDENDIASTEDGWPTEGYIEFTQSKRLLLGFGTVDPQMSRYNITGDHNTIFPTGYIQNGQRDINATSSGQLTQGCYFLNNTDNLSKTNSSWAIGSNIAGFDYPTSPSSDLTPFLNLTSNLTTCGISSFLNATLLNYTANENFMPYESYSYASIWSWAPGEPKNQSSNNDVSPNLFRCAMSKIDLAGRWVVNDCSSKTYASCRAHNQPYNWSITTYPITYSYAEQACPSGYTFTVPRTAMENSYLFEAMKSSNRDYDQNGVWVDWNSLNTAGCWVTGSNTTCPYVQSVGLQGAQYTRYVIPVVAAIIVLCIASLTLFVKLVGHRQLKRRTRKRVTNGAVYEGVPS</sequence>
<dbReference type="Proteomes" id="UP000054321">
    <property type="component" value="Unassembled WGS sequence"/>
</dbReference>
<dbReference type="InterPro" id="IPR057530">
    <property type="entry name" value="TIM-barrel_MTC6"/>
</dbReference>
<gene>
    <name evidence="12" type="ORF">OIDMADRAFT_152418</name>
</gene>
<evidence type="ECO:0000256" key="6">
    <source>
        <dbReference type="ARBA" id="ARBA00023180"/>
    </source>
</evidence>
<keyword evidence="6" id="KW-0325">Glycoprotein</keyword>
<dbReference type="PANTHER" id="PTHR35518">
    <property type="entry name" value="MAINTENANCE OF TELOMOERE CAPPING"/>
    <property type="match status" value="1"/>
</dbReference>
<evidence type="ECO:0000313" key="13">
    <source>
        <dbReference type="Proteomes" id="UP000054321"/>
    </source>
</evidence>
<dbReference type="PANTHER" id="PTHR35518:SF2">
    <property type="entry name" value="MAINTENANCE OF TELOMERE CAPPING PROTEIN 6"/>
    <property type="match status" value="1"/>
</dbReference>
<name>A0A0C3DA75_OIDMZ</name>
<dbReference type="Pfam" id="PF25506">
    <property type="entry name" value="TIM-barrel_MTC6"/>
    <property type="match status" value="1"/>
</dbReference>
<keyword evidence="2 10" id="KW-0812">Transmembrane</keyword>
<dbReference type="InterPro" id="IPR051008">
    <property type="entry name" value="Telomere_Capping_Maintenance"/>
</dbReference>
<comment type="similarity">
    <text evidence="8">Belongs to the MTC6 family.</text>
</comment>
<evidence type="ECO:0000256" key="4">
    <source>
        <dbReference type="ARBA" id="ARBA00022989"/>
    </source>
</evidence>
<evidence type="ECO:0000256" key="7">
    <source>
        <dbReference type="ARBA" id="ARBA00037703"/>
    </source>
</evidence>
<evidence type="ECO:0000259" key="11">
    <source>
        <dbReference type="Pfam" id="PF25506"/>
    </source>
</evidence>
<dbReference type="EMBL" id="KN832870">
    <property type="protein sequence ID" value="KIN08239.1"/>
    <property type="molecule type" value="Genomic_DNA"/>
</dbReference>
<keyword evidence="13" id="KW-1185">Reference proteome</keyword>
<evidence type="ECO:0000256" key="9">
    <source>
        <dbReference type="ARBA" id="ARBA00039865"/>
    </source>
</evidence>
<dbReference type="GO" id="GO:0016020">
    <property type="term" value="C:membrane"/>
    <property type="evidence" value="ECO:0007669"/>
    <property type="project" value="UniProtKB-SubCell"/>
</dbReference>
<dbReference type="STRING" id="913774.A0A0C3DA75"/>
<dbReference type="InParanoid" id="A0A0C3DA75"/>
<reference evidence="13" key="2">
    <citation type="submission" date="2015-01" db="EMBL/GenBank/DDBJ databases">
        <title>Evolutionary Origins and Diversification of the Mycorrhizal Mutualists.</title>
        <authorList>
            <consortium name="DOE Joint Genome Institute"/>
            <consortium name="Mycorrhizal Genomics Consortium"/>
            <person name="Kohler A."/>
            <person name="Kuo A."/>
            <person name="Nagy L.G."/>
            <person name="Floudas D."/>
            <person name="Copeland A."/>
            <person name="Barry K.W."/>
            <person name="Cichocki N."/>
            <person name="Veneault-Fourrey C."/>
            <person name="LaButti K."/>
            <person name="Lindquist E.A."/>
            <person name="Lipzen A."/>
            <person name="Lundell T."/>
            <person name="Morin E."/>
            <person name="Murat C."/>
            <person name="Riley R."/>
            <person name="Ohm R."/>
            <person name="Sun H."/>
            <person name="Tunlid A."/>
            <person name="Henrissat B."/>
            <person name="Grigoriev I.V."/>
            <person name="Hibbett D.S."/>
            <person name="Martin F."/>
        </authorList>
    </citation>
    <scope>NUCLEOTIDE SEQUENCE [LARGE SCALE GENOMIC DNA]</scope>
    <source>
        <strain evidence="13">Zn</strain>
    </source>
</reference>
<comment type="subcellular location">
    <subcellularLocation>
        <location evidence="1">Membrane</location>
        <topology evidence="1">Single-pass type I membrane protein</topology>
    </subcellularLocation>
</comment>
<evidence type="ECO:0000313" key="12">
    <source>
        <dbReference type="EMBL" id="KIN08239.1"/>
    </source>
</evidence>
<dbReference type="AlphaFoldDB" id="A0A0C3DA75"/>
<organism evidence="12 13">
    <name type="scientific">Oidiodendron maius (strain Zn)</name>
    <dbReference type="NCBI Taxonomy" id="913774"/>
    <lineage>
        <taxon>Eukaryota</taxon>
        <taxon>Fungi</taxon>
        <taxon>Dikarya</taxon>
        <taxon>Ascomycota</taxon>
        <taxon>Pezizomycotina</taxon>
        <taxon>Leotiomycetes</taxon>
        <taxon>Leotiomycetes incertae sedis</taxon>
        <taxon>Myxotrichaceae</taxon>
        <taxon>Oidiodendron</taxon>
    </lineage>
</organism>
<dbReference type="FunCoup" id="A0A0C3DA75">
    <property type="interactions" value="10"/>
</dbReference>
<proteinExistence type="inferred from homology"/>
<evidence type="ECO:0000256" key="2">
    <source>
        <dbReference type="ARBA" id="ARBA00022692"/>
    </source>
</evidence>
<accession>A0A0C3DA75</accession>
<evidence type="ECO:0000256" key="10">
    <source>
        <dbReference type="SAM" id="Phobius"/>
    </source>
</evidence>
<comment type="function">
    <text evidence="7">May be involved in telomere capping.</text>
</comment>
<dbReference type="HOGENOM" id="CLU_033723_0_0_1"/>
<feature type="domain" description="MTC6 partial TIM-barrel" evidence="11">
    <location>
        <begin position="20"/>
        <end position="358"/>
    </location>
</feature>
<dbReference type="OrthoDB" id="5573651at2759"/>
<reference evidence="12 13" key="1">
    <citation type="submission" date="2014-04" db="EMBL/GenBank/DDBJ databases">
        <authorList>
            <consortium name="DOE Joint Genome Institute"/>
            <person name="Kuo A."/>
            <person name="Martino E."/>
            <person name="Perotto S."/>
            <person name="Kohler A."/>
            <person name="Nagy L.G."/>
            <person name="Floudas D."/>
            <person name="Copeland A."/>
            <person name="Barry K.W."/>
            <person name="Cichocki N."/>
            <person name="Veneault-Fourrey C."/>
            <person name="LaButti K."/>
            <person name="Lindquist E.A."/>
            <person name="Lipzen A."/>
            <person name="Lundell T."/>
            <person name="Morin E."/>
            <person name="Murat C."/>
            <person name="Sun H."/>
            <person name="Tunlid A."/>
            <person name="Henrissat B."/>
            <person name="Grigoriev I.V."/>
            <person name="Hibbett D.S."/>
            <person name="Martin F."/>
            <person name="Nordberg H.P."/>
            <person name="Cantor M.N."/>
            <person name="Hua S.X."/>
        </authorList>
    </citation>
    <scope>NUCLEOTIDE SEQUENCE [LARGE SCALE GENOMIC DNA]</scope>
    <source>
        <strain evidence="12 13">Zn</strain>
    </source>
</reference>
<keyword evidence="5 10" id="KW-0472">Membrane</keyword>
<keyword evidence="4 10" id="KW-1133">Transmembrane helix</keyword>
<evidence type="ECO:0000256" key="5">
    <source>
        <dbReference type="ARBA" id="ARBA00023136"/>
    </source>
</evidence>
<evidence type="ECO:0000256" key="1">
    <source>
        <dbReference type="ARBA" id="ARBA00004479"/>
    </source>
</evidence>